<organism evidence="2 3">
    <name type="scientific">Mannheimia haemolytica</name>
    <name type="common">Pasteurella haemolytica</name>
    <dbReference type="NCBI Taxonomy" id="75985"/>
    <lineage>
        <taxon>Bacteria</taxon>
        <taxon>Pseudomonadati</taxon>
        <taxon>Pseudomonadota</taxon>
        <taxon>Gammaproteobacteria</taxon>
        <taxon>Pasteurellales</taxon>
        <taxon>Pasteurellaceae</taxon>
        <taxon>Mannheimia</taxon>
    </lineage>
</organism>
<feature type="domain" description="YcaO cyclodehydratase C-terminal" evidence="1">
    <location>
        <begin position="2"/>
        <end position="90"/>
    </location>
</feature>
<sequence length="90" mass="10453">MNASVFSAERNNYYRCLIQSIELFLDEERDSEQYRMVFEKMYGKQAVEAAWGAIQGGNPFHGLTASDESLENMTAHQKLLNAYRKVQKRK</sequence>
<evidence type="ECO:0000313" key="2">
    <source>
        <dbReference type="EMBL" id="STY64175.1"/>
    </source>
</evidence>
<evidence type="ECO:0000313" key="3">
    <source>
        <dbReference type="Proteomes" id="UP000254802"/>
    </source>
</evidence>
<dbReference type="Proteomes" id="UP000254802">
    <property type="component" value="Unassembled WGS sequence"/>
</dbReference>
<reference evidence="2 3" key="1">
    <citation type="submission" date="2018-06" db="EMBL/GenBank/DDBJ databases">
        <authorList>
            <consortium name="Pathogen Informatics"/>
            <person name="Doyle S."/>
        </authorList>
    </citation>
    <scope>NUCLEOTIDE SEQUENCE [LARGE SCALE GENOMIC DNA]</scope>
    <source>
        <strain evidence="2 3">NCTC10638</strain>
    </source>
</reference>
<proteinExistence type="predicted"/>
<name>A0A378N902_MANHA</name>
<dbReference type="AlphaFoldDB" id="A0A378N902"/>
<evidence type="ECO:0000259" key="1">
    <source>
        <dbReference type="Pfam" id="PF18381"/>
    </source>
</evidence>
<gene>
    <name evidence="2" type="ORF">NCTC10638_03350</name>
</gene>
<dbReference type="EMBL" id="UGPN01000002">
    <property type="protein sequence ID" value="STY64175.1"/>
    <property type="molecule type" value="Genomic_DNA"/>
</dbReference>
<dbReference type="Pfam" id="PF18381">
    <property type="entry name" value="YcaO_C"/>
    <property type="match status" value="1"/>
</dbReference>
<protein>
    <recommendedName>
        <fullName evidence="1">YcaO cyclodehydratase C-terminal domain-containing protein</fullName>
    </recommendedName>
</protein>
<dbReference type="InterPro" id="IPR041080">
    <property type="entry name" value="YcaO_C"/>
</dbReference>
<accession>A0A378N902</accession>